<dbReference type="InParanoid" id="A0A165D2Q1"/>
<sequence>MATRIGIRYAFDSSCLAGALIHGQLDVYYPSETHESFPVLFFVYGGGFILGNRKFTARRAPICQPRSLLCQTRDPNGNTGLSPAPRSTLPRAHGRRTGRDGLGSRYANQVTSERNLKVDLDSIFMMGHSAGATIASTLLLHPTLLPAPLRARIRGINLAGGEYKQRRDGVMAGILTQLYGAWDAVEENMPSALLKRLPESIVSGFPDVIVMVSERDPDGAIEANEEWISMLRETLGKDVRLFVMKRHNHFSPMLALWSGDGEEWAVEFDRWMKARVGSSTGQ</sequence>
<dbReference type="InterPro" id="IPR029058">
    <property type="entry name" value="AB_hydrolase_fold"/>
</dbReference>
<gene>
    <name evidence="2" type="ORF">LAESUDRAFT_316238</name>
</gene>
<dbReference type="Gene3D" id="3.40.50.1820">
    <property type="entry name" value="alpha/beta hydrolase"/>
    <property type="match status" value="2"/>
</dbReference>
<dbReference type="AlphaFoldDB" id="A0A165D2Q1"/>
<dbReference type="GO" id="GO:0016787">
    <property type="term" value="F:hydrolase activity"/>
    <property type="evidence" value="ECO:0007669"/>
    <property type="project" value="UniProtKB-KW"/>
</dbReference>
<dbReference type="Proteomes" id="UP000076871">
    <property type="component" value="Unassembled WGS sequence"/>
</dbReference>
<feature type="region of interest" description="Disordered" evidence="1">
    <location>
        <begin position="73"/>
        <end position="103"/>
    </location>
</feature>
<evidence type="ECO:0000313" key="3">
    <source>
        <dbReference type="Proteomes" id="UP000076871"/>
    </source>
</evidence>
<protein>
    <submittedName>
        <fullName evidence="2">Alpha/beta-hydrolase</fullName>
    </submittedName>
</protein>
<name>A0A165D2Q1_9APHY</name>
<accession>A0A165D2Q1</accession>
<evidence type="ECO:0000256" key="1">
    <source>
        <dbReference type="SAM" id="MobiDB-lite"/>
    </source>
</evidence>
<keyword evidence="3" id="KW-1185">Reference proteome</keyword>
<keyword evidence="2" id="KW-0378">Hydrolase</keyword>
<dbReference type="SUPFAM" id="SSF53474">
    <property type="entry name" value="alpha/beta-Hydrolases"/>
    <property type="match status" value="1"/>
</dbReference>
<proteinExistence type="predicted"/>
<dbReference type="STRING" id="1314785.A0A165D2Q1"/>
<organism evidence="2 3">
    <name type="scientific">Laetiporus sulphureus 93-53</name>
    <dbReference type="NCBI Taxonomy" id="1314785"/>
    <lineage>
        <taxon>Eukaryota</taxon>
        <taxon>Fungi</taxon>
        <taxon>Dikarya</taxon>
        <taxon>Basidiomycota</taxon>
        <taxon>Agaricomycotina</taxon>
        <taxon>Agaricomycetes</taxon>
        <taxon>Polyporales</taxon>
        <taxon>Laetiporus</taxon>
    </lineage>
</organism>
<dbReference type="EMBL" id="KV427639">
    <property type="protein sequence ID" value="KZT04038.1"/>
    <property type="molecule type" value="Genomic_DNA"/>
</dbReference>
<dbReference type="RefSeq" id="XP_040761778.1">
    <property type="nucleotide sequence ID" value="XM_040901979.1"/>
</dbReference>
<dbReference type="GeneID" id="63819010"/>
<dbReference type="OrthoDB" id="433474at2759"/>
<reference evidence="2 3" key="1">
    <citation type="journal article" date="2016" name="Mol. Biol. Evol.">
        <title>Comparative Genomics of Early-Diverging Mushroom-Forming Fungi Provides Insights into the Origins of Lignocellulose Decay Capabilities.</title>
        <authorList>
            <person name="Nagy L.G."/>
            <person name="Riley R."/>
            <person name="Tritt A."/>
            <person name="Adam C."/>
            <person name="Daum C."/>
            <person name="Floudas D."/>
            <person name="Sun H."/>
            <person name="Yadav J.S."/>
            <person name="Pangilinan J."/>
            <person name="Larsson K.H."/>
            <person name="Matsuura K."/>
            <person name="Barry K."/>
            <person name="Labutti K."/>
            <person name="Kuo R."/>
            <person name="Ohm R.A."/>
            <person name="Bhattacharya S.S."/>
            <person name="Shirouzu T."/>
            <person name="Yoshinaga Y."/>
            <person name="Martin F.M."/>
            <person name="Grigoriev I.V."/>
            <person name="Hibbett D.S."/>
        </authorList>
    </citation>
    <scope>NUCLEOTIDE SEQUENCE [LARGE SCALE GENOMIC DNA]</scope>
    <source>
        <strain evidence="2 3">93-53</strain>
    </source>
</reference>
<evidence type="ECO:0000313" key="2">
    <source>
        <dbReference type="EMBL" id="KZT04038.1"/>
    </source>
</evidence>